<evidence type="ECO:0000256" key="1">
    <source>
        <dbReference type="ARBA" id="ARBA00022723"/>
    </source>
</evidence>
<evidence type="ECO:0000256" key="3">
    <source>
        <dbReference type="ARBA" id="ARBA00022771"/>
    </source>
</evidence>
<feature type="compositionally biased region" description="Polar residues" evidence="8">
    <location>
        <begin position="56"/>
        <end position="73"/>
    </location>
</feature>
<dbReference type="Proteomes" id="UP001465668">
    <property type="component" value="Unassembled WGS sequence"/>
</dbReference>
<feature type="domain" description="RING-type" evidence="9">
    <location>
        <begin position="623"/>
        <end position="668"/>
    </location>
</feature>
<dbReference type="InterPro" id="IPR014001">
    <property type="entry name" value="Helicase_ATP-bd"/>
</dbReference>
<gene>
    <name evidence="11" type="ORF">SCAR479_02994</name>
</gene>
<evidence type="ECO:0000259" key="10">
    <source>
        <dbReference type="PROSITE" id="PS51192"/>
    </source>
</evidence>
<keyword evidence="5" id="KW-0862">Zinc</keyword>
<dbReference type="PROSITE" id="PS51192">
    <property type="entry name" value="HELICASE_ATP_BIND_1"/>
    <property type="match status" value="1"/>
</dbReference>
<dbReference type="InterPro" id="IPR001841">
    <property type="entry name" value="Znf_RING"/>
</dbReference>
<dbReference type="InterPro" id="IPR000330">
    <property type="entry name" value="SNF2_N"/>
</dbReference>
<dbReference type="PROSITE" id="PS50089">
    <property type="entry name" value="ZF_RING_2"/>
    <property type="match status" value="1"/>
</dbReference>
<accession>A0ABR2Y3J7</accession>
<comment type="caution">
    <text evidence="11">The sequence shown here is derived from an EMBL/GenBank/DDBJ whole genome shotgun (WGS) entry which is preliminary data.</text>
</comment>
<evidence type="ECO:0000256" key="7">
    <source>
        <dbReference type="PROSITE-ProRule" id="PRU00175"/>
    </source>
</evidence>
<name>A0ABR2Y3J7_9PEZI</name>
<organism evidence="11 12">
    <name type="scientific">Seiridium cardinale</name>
    <dbReference type="NCBI Taxonomy" id="138064"/>
    <lineage>
        <taxon>Eukaryota</taxon>
        <taxon>Fungi</taxon>
        <taxon>Dikarya</taxon>
        <taxon>Ascomycota</taxon>
        <taxon>Pezizomycotina</taxon>
        <taxon>Sordariomycetes</taxon>
        <taxon>Xylariomycetidae</taxon>
        <taxon>Amphisphaeriales</taxon>
        <taxon>Sporocadaceae</taxon>
        <taxon>Seiridium</taxon>
    </lineage>
</organism>
<dbReference type="SUPFAM" id="SSF57850">
    <property type="entry name" value="RING/U-box"/>
    <property type="match status" value="1"/>
</dbReference>
<evidence type="ECO:0000256" key="2">
    <source>
        <dbReference type="ARBA" id="ARBA00022741"/>
    </source>
</evidence>
<keyword evidence="2" id="KW-0547">Nucleotide-binding</keyword>
<reference evidence="11 12" key="1">
    <citation type="submission" date="2024-02" db="EMBL/GenBank/DDBJ databases">
        <title>First draft genome assembly of two strains of Seiridium cardinale.</title>
        <authorList>
            <person name="Emiliani G."/>
            <person name="Scali E."/>
        </authorList>
    </citation>
    <scope>NUCLEOTIDE SEQUENCE [LARGE SCALE GENOMIC DNA]</scope>
    <source>
        <strain evidence="11 12">BM-138-000479</strain>
    </source>
</reference>
<feature type="region of interest" description="Disordered" evidence="8">
    <location>
        <begin position="712"/>
        <end position="733"/>
    </location>
</feature>
<evidence type="ECO:0000256" key="8">
    <source>
        <dbReference type="SAM" id="MobiDB-lite"/>
    </source>
</evidence>
<dbReference type="SUPFAM" id="SSF52540">
    <property type="entry name" value="P-loop containing nucleoside triphosphate hydrolases"/>
    <property type="match status" value="1"/>
</dbReference>
<evidence type="ECO:0000313" key="12">
    <source>
        <dbReference type="Proteomes" id="UP001465668"/>
    </source>
</evidence>
<feature type="region of interest" description="Disordered" evidence="8">
    <location>
        <begin position="1"/>
        <end position="107"/>
    </location>
</feature>
<dbReference type="InterPro" id="IPR017907">
    <property type="entry name" value="Znf_RING_CS"/>
</dbReference>
<dbReference type="CDD" id="cd18008">
    <property type="entry name" value="DEXDc_SHPRH-like"/>
    <property type="match status" value="1"/>
</dbReference>
<feature type="region of interest" description="Disordered" evidence="8">
    <location>
        <begin position="672"/>
        <end position="699"/>
    </location>
</feature>
<evidence type="ECO:0000313" key="11">
    <source>
        <dbReference type="EMBL" id="KAK9780357.1"/>
    </source>
</evidence>
<feature type="compositionally biased region" description="Basic and acidic residues" evidence="8">
    <location>
        <begin position="1"/>
        <end position="47"/>
    </location>
</feature>
<feature type="domain" description="Helicase ATP-binding" evidence="10">
    <location>
        <begin position="369"/>
        <end position="484"/>
    </location>
</feature>
<dbReference type="InterPro" id="IPR050628">
    <property type="entry name" value="SNF2_RAD54_helicase_TF"/>
</dbReference>
<dbReference type="Pfam" id="PF00176">
    <property type="entry name" value="SNF2-rel_dom"/>
    <property type="match status" value="1"/>
</dbReference>
<dbReference type="InterPro" id="IPR027417">
    <property type="entry name" value="P-loop_NTPase"/>
</dbReference>
<protein>
    <submittedName>
        <fullName evidence="11">SNF2 family N-terminal domain-containing protein</fullName>
    </submittedName>
</protein>
<dbReference type="SMART" id="SM00487">
    <property type="entry name" value="DEXDc"/>
    <property type="match status" value="1"/>
</dbReference>
<dbReference type="InterPro" id="IPR038718">
    <property type="entry name" value="SNF2-like_sf"/>
</dbReference>
<keyword evidence="12" id="KW-1185">Reference proteome</keyword>
<dbReference type="EMBL" id="JARVKM010000007">
    <property type="protein sequence ID" value="KAK9780357.1"/>
    <property type="molecule type" value="Genomic_DNA"/>
</dbReference>
<dbReference type="PROSITE" id="PS00518">
    <property type="entry name" value="ZF_RING_1"/>
    <property type="match status" value="1"/>
</dbReference>
<evidence type="ECO:0000259" key="9">
    <source>
        <dbReference type="PROSITE" id="PS50089"/>
    </source>
</evidence>
<dbReference type="PANTHER" id="PTHR45626">
    <property type="entry name" value="TRANSCRIPTION TERMINATION FACTOR 2-RELATED"/>
    <property type="match status" value="1"/>
</dbReference>
<evidence type="ECO:0000256" key="6">
    <source>
        <dbReference type="ARBA" id="ARBA00022840"/>
    </source>
</evidence>
<feature type="compositionally biased region" description="Low complexity" evidence="8">
    <location>
        <begin position="672"/>
        <end position="688"/>
    </location>
</feature>
<keyword evidence="4" id="KW-0378">Hydrolase</keyword>
<keyword evidence="1" id="KW-0479">Metal-binding</keyword>
<keyword evidence="6" id="KW-0067">ATP-binding</keyword>
<dbReference type="PANTHER" id="PTHR45626:SF52">
    <property type="entry name" value="SINGLE-STRANDED DNA-DEPENDENT ATPASE (EUROFUNG)"/>
    <property type="match status" value="1"/>
</dbReference>
<sequence>MSPPEKRSPLPGDEDRLAKKPKWSHDVEMCTLHENDVSHSSDQHSVDSRPQIDPSGDQSMEQSLPASMQSRLPSVNVEPPEEHADPSSRRAAAAAVSGQLGPDPAEQYLRDSATPQMRARPEATRWADARISAAYDLSIEATTIRQEMVPPCCTPVTLSFDPGVLRVYLVGEQKCVATIPSRALHRLVSDFAITLTATICGKKPRSLGFRHTNEDGSRIKCCVQFCSLRVVVCGSVLQRHDVARLLAQEQLFLQHPSQADLDEGVRYLNPQYLLPPGQDMPPLEHLSVSTCCVNGSSSTRDLLRDFERNEILKIFNTVSTSSEAIKTIQSSPRLRTEMKRHQMEALTMMVEKEAGIYDRAQFPAMWKAVLSPGGEMSHILPEKIRWMTYHGTKRRQLSSEISSNDVVLTTYDTLRSDQANGGPLFEQDWDRIILDEAHKIRNRNSSTFRHVCKVRANYHWCLTGTPIQNSLDDFGSLLTFINVDPFQYRQEFESYISKPIQKREKDSLELLRKVLAATCLRRTKADHALTLNLPRKLERVEEVEMSREDREIYDFFKRFSFLNAVGHASSTVTPTNILLLIAMLRLICDHGEALLPGSAIKTWRERDVTLLTLQMLESGIRRCVYCEREIEELDTAGPIAEEPTCGHVLCDSCAAKSQGYGSSCPKCETEGSKSPSAMSISSPAPSQSGLASPLKPQYPPSAKLQALLRNITEQQESADKGSRPAKWYYTEYP</sequence>
<keyword evidence="3 7" id="KW-0863">Zinc-finger</keyword>
<dbReference type="Gene3D" id="3.40.50.10810">
    <property type="entry name" value="Tandem AAA-ATPase domain"/>
    <property type="match status" value="1"/>
</dbReference>
<evidence type="ECO:0000256" key="5">
    <source>
        <dbReference type="ARBA" id="ARBA00022833"/>
    </source>
</evidence>
<evidence type="ECO:0000256" key="4">
    <source>
        <dbReference type="ARBA" id="ARBA00022801"/>
    </source>
</evidence>
<proteinExistence type="predicted"/>